<evidence type="ECO:0000313" key="3">
    <source>
        <dbReference type="Proteomes" id="UP000008914"/>
    </source>
</evidence>
<feature type="region of interest" description="Disordered" evidence="1">
    <location>
        <begin position="1"/>
        <end position="25"/>
    </location>
</feature>
<accession>E6SCC9</accession>
<dbReference type="STRING" id="710696.Intca_1997"/>
<dbReference type="AlphaFoldDB" id="E6SCC9"/>
<protein>
    <submittedName>
        <fullName evidence="2">Uncharacterized protein</fullName>
    </submittedName>
</protein>
<gene>
    <name evidence="2" type="ordered locus">Intca_1997</name>
</gene>
<organism evidence="2 3">
    <name type="scientific">Intrasporangium calvum (strain ATCC 23552 / DSM 43043 / JCM 3097 / NBRC 12989 / NCIMB 10167 / NRRL B-3866 / 7 KIP)</name>
    <dbReference type="NCBI Taxonomy" id="710696"/>
    <lineage>
        <taxon>Bacteria</taxon>
        <taxon>Bacillati</taxon>
        <taxon>Actinomycetota</taxon>
        <taxon>Actinomycetes</taxon>
        <taxon>Micrococcales</taxon>
        <taxon>Intrasporangiaceae</taxon>
        <taxon>Intrasporangium</taxon>
    </lineage>
</organism>
<dbReference type="KEGG" id="ica:Intca_1997"/>
<keyword evidence="3" id="KW-1185">Reference proteome</keyword>
<dbReference type="OrthoDB" id="4871368at2"/>
<name>E6SCC9_INTC7</name>
<evidence type="ECO:0000313" key="2">
    <source>
        <dbReference type="EMBL" id="ADU48508.1"/>
    </source>
</evidence>
<dbReference type="RefSeq" id="WP_013492823.1">
    <property type="nucleotide sequence ID" value="NC_014830.1"/>
</dbReference>
<reference evidence="2 3" key="1">
    <citation type="journal article" date="2010" name="Stand. Genomic Sci.">
        <title>Complete genome sequence of Intrasporangium calvum type strain (7 KIP).</title>
        <authorList>
            <person name="Del Rio T.G."/>
            <person name="Chertkov O."/>
            <person name="Yasawong M."/>
            <person name="Lucas S."/>
            <person name="Deshpande S."/>
            <person name="Cheng J.F."/>
            <person name="Detter C."/>
            <person name="Tapia R."/>
            <person name="Han C."/>
            <person name="Goodwin L."/>
            <person name="Pitluck S."/>
            <person name="Liolios K."/>
            <person name="Ivanova N."/>
            <person name="Mavromatis K."/>
            <person name="Pati A."/>
            <person name="Chen A."/>
            <person name="Palaniappan K."/>
            <person name="Land M."/>
            <person name="Hauser L."/>
            <person name="Chang Y.J."/>
            <person name="Jeffries C.D."/>
            <person name="Rohde M."/>
            <person name="Pukall R."/>
            <person name="Sikorski J."/>
            <person name="Goker M."/>
            <person name="Woyke T."/>
            <person name="Bristow J."/>
            <person name="Eisen J.A."/>
            <person name="Markowitz V."/>
            <person name="Hugenholtz P."/>
            <person name="Kyrpides N.C."/>
            <person name="Klenk H.P."/>
            <person name="Lapidus A."/>
        </authorList>
    </citation>
    <scope>NUCLEOTIDE SEQUENCE [LARGE SCALE GENOMIC DNA]</scope>
    <source>
        <strain evidence="3">ATCC 23552 / DSM 43043 / JCM 3097 / NBRC 12989 / 7 KIP</strain>
    </source>
</reference>
<sequence>MVTPSLRHPTELLEFPSPRDGFDTGSVGELAEDCRDIHVPEFAPLPSEHPHVDIDVPDRAAALVHGLDDYGF</sequence>
<dbReference type="EMBL" id="CP002343">
    <property type="protein sequence ID" value="ADU48508.1"/>
    <property type="molecule type" value="Genomic_DNA"/>
</dbReference>
<dbReference type="HOGENOM" id="CLU_2716964_0_0_11"/>
<proteinExistence type="predicted"/>
<dbReference type="Proteomes" id="UP000008914">
    <property type="component" value="Chromosome"/>
</dbReference>
<evidence type="ECO:0000256" key="1">
    <source>
        <dbReference type="SAM" id="MobiDB-lite"/>
    </source>
</evidence>